<feature type="region of interest" description="Disordered" evidence="2">
    <location>
        <begin position="595"/>
        <end position="895"/>
    </location>
</feature>
<feature type="compositionally biased region" description="Acidic residues" evidence="2">
    <location>
        <begin position="192"/>
        <end position="201"/>
    </location>
</feature>
<feature type="compositionally biased region" description="Basic residues" evidence="2">
    <location>
        <begin position="143"/>
        <end position="155"/>
    </location>
</feature>
<evidence type="ECO:0000313" key="4">
    <source>
        <dbReference type="Proteomes" id="UP000053097"/>
    </source>
</evidence>
<protein>
    <recommendedName>
        <fullName evidence="5">SoHo domain-containing protein</fullName>
    </recommendedName>
</protein>
<feature type="compositionally biased region" description="Basic and acidic residues" evidence="2">
    <location>
        <begin position="1667"/>
        <end position="1679"/>
    </location>
</feature>
<feature type="compositionally biased region" description="Polar residues" evidence="2">
    <location>
        <begin position="203"/>
        <end position="219"/>
    </location>
</feature>
<feature type="compositionally biased region" description="Basic and acidic residues" evidence="2">
    <location>
        <begin position="1644"/>
        <end position="1659"/>
    </location>
</feature>
<feature type="region of interest" description="Disordered" evidence="2">
    <location>
        <begin position="1316"/>
        <end position="1341"/>
    </location>
</feature>
<dbReference type="Proteomes" id="UP000053097">
    <property type="component" value="Unassembled WGS sequence"/>
</dbReference>
<organism evidence="3 4">
    <name type="scientific">Ooceraea biroi</name>
    <name type="common">Clonal raider ant</name>
    <name type="synonym">Cerapachys biroi</name>
    <dbReference type="NCBI Taxonomy" id="2015173"/>
    <lineage>
        <taxon>Eukaryota</taxon>
        <taxon>Metazoa</taxon>
        <taxon>Ecdysozoa</taxon>
        <taxon>Arthropoda</taxon>
        <taxon>Hexapoda</taxon>
        <taxon>Insecta</taxon>
        <taxon>Pterygota</taxon>
        <taxon>Neoptera</taxon>
        <taxon>Endopterygota</taxon>
        <taxon>Hymenoptera</taxon>
        <taxon>Apocrita</taxon>
        <taxon>Aculeata</taxon>
        <taxon>Formicoidea</taxon>
        <taxon>Formicidae</taxon>
        <taxon>Dorylinae</taxon>
        <taxon>Ooceraea</taxon>
    </lineage>
</organism>
<proteinExistence type="predicted"/>
<feature type="compositionally biased region" description="Basic and acidic residues" evidence="2">
    <location>
        <begin position="751"/>
        <end position="772"/>
    </location>
</feature>
<feature type="region of interest" description="Disordered" evidence="2">
    <location>
        <begin position="909"/>
        <end position="936"/>
    </location>
</feature>
<evidence type="ECO:0000256" key="2">
    <source>
        <dbReference type="SAM" id="MobiDB-lite"/>
    </source>
</evidence>
<feature type="region of interest" description="Disordered" evidence="2">
    <location>
        <begin position="1215"/>
        <end position="1239"/>
    </location>
</feature>
<keyword evidence="4" id="KW-1185">Reference proteome</keyword>
<evidence type="ECO:0008006" key="5">
    <source>
        <dbReference type="Google" id="ProtNLM"/>
    </source>
</evidence>
<feature type="region of interest" description="Disordered" evidence="2">
    <location>
        <begin position="497"/>
        <end position="533"/>
    </location>
</feature>
<reference evidence="3 4" key="1">
    <citation type="journal article" date="2014" name="Curr. Biol.">
        <title>The genome of the clonal raider ant Cerapachys biroi.</title>
        <authorList>
            <person name="Oxley P.R."/>
            <person name="Ji L."/>
            <person name="Fetter-Pruneda I."/>
            <person name="McKenzie S.K."/>
            <person name="Li C."/>
            <person name="Hu H."/>
            <person name="Zhang G."/>
            <person name="Kronauer D.J."/>
        </authorList>
    </citation>
    <scope>NUCLEOTIDE SEQUENCE [LARGE SCALE GENOMIC DNA]</scope>
</reference>
<accession>A0A026X230</accession>
<feature type="compositionally biased region" description="Basic and acidic residues" evidence="2">
    <location>
        <begin position="814"/>
        <end position="845"/>
    </location>
</feature>
<dbReference type="EMBL" id="KK107021">
    <property type="protein sequence ID" value="EZA62375.1"/>
    <property type="molecule type" value="Genomic_DNA"/>
</dbReference>
<feature type="compositionally biased region" description="Basic and acidic residues" evidence="2">
    <location>
        <begin position="599"/>
        <end position="631"/>
    </location>
</feature>
<feature type="compositionally biased region" description="Basic and acidic residues" evidence="2">
    <location>
        <begin position="1318"/>
        <end position="1339"/>
    </location>
</feature>
<feature type="region of interest" description="Disordered" evidence="2">
    <location>
        <begin position="1617"/>
        <end position="1696"/>
    </location>
</feature>
<feature type="compositionally biased region" description="Basic and acidic residues" evidence="2">
    <location>
        <begin position="866"/>
        <end position="878"/>
    </location>
</feature>
<evidence type="ECO:0000256" key="1">
    <source>
        <dbReference type="SAM" id="Coils"/>
    </source>
</evidence>
<feature type="compositionally biased region" description="Basic and acidic residues" evidence="2">
    <location>
        <begin position="37"/>
        <end position="57"/>
    </location>
</feature>
<evidence type="ECO:0000313" key="3">
    <source>
        <dbReference type="EMBL" id="EZA62375.1"/>
    </source>
</evidence>
<feature type="compositionally biased region" description="Low complexity" evidence="2">
    <location>
        <begin position="921"/>
        <end position="930"/>
    </location>
</feature>
<feature type="region of interest" description="Disordered" evidence="2">
    <location>
        <begin position="1075"/>
        <end position="1127"/>
    </location>
</feature>
<name>A0A026X230_OOCBI</name>
<feature type="region of interest" description="Disordered" evidence="2">
    <location>
        <begin position="1433"/>
        <end position="1455"/>
    </location>
</feature>
<feature type="compositionally biased region" description="Basic and acidic residues" evidence="2">
    <location>
        <begin position="1534"/>
        <end position="1563"/>
    </location>
</feature>
<feature type="compositionally biased region" description="Basic and acidic residues" evidence="2">
    <location>
        <begin position="110"/>
        <end position="119"/>
    </location>
</feature>
<feature type="region of interest" description="Disordered" evidence="2">
    <location>
        <begin position="1382"/>
        <end position="1405"/>
    </location>
</feature>
<feature type="compositionally biased region" description="Basic and acidic residues" evidence="2">
    <location>
        <begin position="1442"/>
        <end position="1455"/>
    </location>
</feature>
<feature type="compositionally biased region" description="Basic residues" evidence="2">
    <location>
        <begin position="78"/>
        <end position="94"/>
    </location>
</feature>
<feature type="region of interest" description="Disordered" evidence="2">
    <location>
        <begin position="1533"/>
        <end position="1577"/>
    </location>
</feature>
<feature type="region of interest" description="Disordered" evidence="2">
    <location>
        <begin position="419"/>
        <end position="460"/>
    </location>
</feature>
<sequence length="1881" mass="211833">MCNKLSNPAIPLGRISKNPNESRSLDVKARSRQPHVGTREKSRVGKRAVETKRETKVGRTRGSYVKGPRRDIPPGRILRGKVRGKKQKGKKREKRDKAWVISFAPTPREFSPRVRDIVGQHRGQPDYATDAEDCTGMPQGNRNRARRSRNRRRPPQRPPNIAESSRNESEQRKPEEETPMISTNEERGNDNVNEDINDDINDGITSVDSVSKTNDSTQAEKPANANPLENRDEGSLNREYRVRLDDKHRIEKIQLTESRPRIIEITTISSLPLEATISHITGVGILETGSGDRTSKPSVVTISEPVELMQPLGDRAAKENRLEIREVTDSDAEVDCGPTIIVEFESDAERESIGVQESEDHEEFKRRTQIGQEVAPQRKFPKPEAESPTSMWATVMPRDVEKKLRNFIEDLQLPSFSEEVTAEEVTAEEEGGSHEKIPQATKESRSLEKVTASSRWKTKKRTISTSHYANSFLDIIQEEGERLSEDEAQHIRDFINEEISKYRREDRHSTERTQTDRAESKGNDPEKIETASTQFRECNIKIKSDATETDISELPRSCGESDNFKKSENIKSVFVKDTTDYEMPGINDTKKNALVKHSASPDDVNHVPKNTEDNKLFEIETAGESKKRDNCQKSTEVTSNNQDASQADDKIDSFSYPLQGKAISSRTKQPPPLPKRSSSFVGNVESLAEDGRSIASSGIRDDDLSHSRGVGTPGVALASATCTEITRREEGKSATLGAPPTHNRNASPSRQEGEAEVCRRPADRDRSGKENFRVNQGAAAPTERLKRNKSDITSTSLVKEKAAMGSSSTKNKKKLQEKEETEKPTSSFRRERIVKSKTSETRIIEESTSINQRDGLDNPKYSTWESRSEERHEEETRSTSRQSNARNPSDDEEASLQRVDALANGDLVSEGEAGDMQGHDSSSSTTSFSTIRHRPSGASLTDISAIVREMKENDNASNLKEESESLKKKLTLLKCEGSTGETVGNNSESPQPVPYSPVEDLYYAPLIEAREVVKEVPEDISKDAMGRPASLRELCVKKILSMPFGPQVIGEITTPRLNIFESLRTLQRFVSNVPPADSVRRRDDNARLSSMHGVSDQRHGLTKTPRGDEPVRPNDVENDVSDRISDRTGLRSAVNIELSESDGEMERQCWRGLSTKEDPRLLVCLSPSQQATRVRASADTLLDLHRKFLNRYSYREEQPQYVPVPQYRVHISPTSAKEDGDATLKAPKPPTRAFHRDADGSSSRLLEIIKEERNGSSGGVIADRQLKRTTDVEGVMGSSGHDEGQERLKAASLSDWPNLARHDRQSTTANGLFLAAVRGEDGESRRDDKPAGHVARPDQSDITWSIAAEAGHRNDTATARDSERPFAKGSFALNSAIIDRSMDIADKRTPPPLRKTTDPGKHVNPALIDDRLEVPPLPKRIVTVDRSCIDTTSIFHQNPPRSHLEPRKVHHEASPEKLKHVAAIEIMDKLKKLQTETSRRLDDNKRSSLSQEYFVQQLKYIELLEEQLKNVILAEEEERKAFEEFQTQYHRTKRCDDARKSSLGDEETSRKTSTAGEREREIPIHVGDGTTSGKCAREKREENRFLERKTCQSEPEIQKEYWREKSRNVEADRTETINKTGSRQFQKKSYHENGVHEEEESSESIEREERRVITRKENKSPLANGGTKHEKIDEADGSHADTWTAKATPKDDFKTSTESTILPDLRKHIEMKSPTTTTTMMTTTLPTNGEAFRQRMYDEYVRKVLERQERRNHKVVKISTHEDIKCRSNGNSSDNMSVMAREFIEKARSRLSKFGIDLDGSGTEHEEEHEGDVISARFLVDGKELEDARRLPKHLREFLKLSETMTDEGEGGELRQMEWTVDFAVLLVVLRDGLVTIDDGC</sequence>
<feature type="compositionally biased region" description="Basic and acidic residues" evidence="2">
    <location>
        <begin position="497"/>
        <end position="529"/>
    </location>
</feature>
<feature type="compositionally biased region" description="Basic and acidic residues" evidence="2">
    <location>
        <begin position="165"/>
        <end position="176"/>
    </location>
</feature>
<feature type="compositionally biased region" description="Basic and acidic residues" evidence="2">
    <location>
        <begin position="1095"/>
        <end position="1127"/>
    </location>
</feature>
<feature type="compositionally biased region" description="Basic and acidic residues" evidence="2">
    <location>
        <begin position="1382"/>
        <end position="1401"/>
    </location>
</feature>
<feature type="compositionally biased region" description="Polar residues" evidence="2">
    <location>
        <begin position="632"/>
        <end position="645"/>
    </location>
</feature>
<keyword evidence="1" id="KW-0175">Coiled coil</keyword>
<feature type="coiled-coil region" evidence="1">
    <location>
        <begin position="949"/>
        <end position="976"/>
    </location>
</feature>
<dbReference type="STRING" id="2015173.A0A026X230"/>
<gene>
    <name evidence="3" type="ORF">X777_03410</name>
</gene>
<dbReference type="OrthoDB" id="19092at2759"/>
<feature type="compositionally biased region" description="Acidic residues" evidence="2">
    <location>
        <begin position="420"/>
        <end position="430"/>
    </location>
</feature>
<dbReference type="OMA" id="RLNSMHG"/>
<feature type="compositionally biased region" description="Basic and acidic residues" evidence="2">
    <location>
        <begin position="431"/>
        <end position="448"/>
    </location>
</feature>
<feature type="region of interest" description="Disordered" evidence="2">
    <location>
        <begin position="1"/>
        <end position="237"/>
    </location>
</feature>